<dbReference type="AlphaFoldDB" id="A0A975P667"/>
<feature type="transmembrane region" description="Helical" evidence="1">
    <location>
        <begin position="74"/>
        <end position="94"/>
    </location>
</feature>
<reference evidence="2" key="1">
    <citation type="submission" date="2021-06" db="EMBL/GenBank/DDBJ databases">
        <title>Direct submission.</title>
        <authorList>
            <person name="Lee C.-S."/>
            <person name="Jin L."/>
        </authorList>
    </citation>
    <scope>NUCLEOTIDE SEQUENCE</scope>
    <source>
        <strain evidence="2">Con5</strain>
    </source>
</reference>
<keyword evidence="1" id="KW-1133">Transmembrane helix</keyword>
<organism evidence="2 3">
    <name type="scientific">Gemmobacter fulvus</name>
    <dbReference type="NCBI Taxonomy" id="2840474"/>
    <lineage>
        <taxon>Bacteria</taxon>
        <taxon>Pseudomonadati</taxon>
        <taxon>Pseudomonadota</taxon>
        <taxon>Alphaproteobacteria</taxon>
        <taxon>Rhodobacterales</taxon>
        <taxon>Paracoccaceae</taxon>
        <taxon>Gemmobacter</taxon>
    </lineage>
</organism>
<dbReference type="RefSeq" id="WP_215506543.1">
    <property type="nucleotide sequence ID" value="NZ_CP076361.1"/>
</dbReference>
<dbReference type="KEGG" id="gfu:KM031_15085"/>
<evidence type="ECO:0000256" key="1">
    <source>
        <dbReference type="SAM" id="Phobius"/>
    </source>
</evidence>
<feature type="transmembrane region" description="Helical" evidence="1">
    <location>
        <begin position="100"/>
        <end position="129"/>
    </location>
</feature>
<dbReference type="Proteomes" id="UP000679352">
    <property type="component" value="Chromosome"/>
</dbReference>
<sequence>MFARHHRFLSAFAAGVGLGLIGLWAAPAAPVQAVLIAANGFFAIYLLLMLHFARHVSVEDLRRHAELSDEGVPLIVALAAGAVGLSLTAIALSLQDGSRVQAALAVASVPLGWAMLHMLAGFHYGCLFYAAGKGGDQRGLVFPGAETPGAWDFFYFAFVIGMTAQVSDVTTDSPAMRRVVLAHSVVAFFYNTVILALAINAAVALGQ</sequence>
<dbReference type="InterPro" id="IPR009781">
    <property type="entry name" value="DUF1345"/>
</dbReference>
<evidence type="ECO:0000313" key="2">
    <source>
        <dbReference type="EMBL" id="QWK90132.1"/>
    </source>
</evidence>
<accession>A0A975P667</accession>
<proteinExistence type="predicted"/>
<evidence type="ECO:0000313" key="3">
    <source>
        <dbReference type="Proteomes" id="UP000679352"/>
    </source>
</evidence>
<dbReference type="Pfam" id="PF07077">
    <property type="entry name" value="DUF1345"/>
    <property type="match status" value="1"/>
</dbReference>
<keyword evidence="1" id="KW-0472">Membrane</keyword>
<name>A0A975P667_9RHOB</name>
<gene>
    <name evidence="2" type="ORF">KM031_15085</name>
</gene>
<protein>
    <submittedName>
        <fullName evidence="2">DUF1345 domain-containing protein</fullName>
    </submittedName>
</protein>
<keyword evidence="3" id="KW-1185">Reference proteome</keyword>
<feature type="transmembrane region" description="Helical" evidence="1">
    <location>
        <begin position="35"/>
        <end position="53"/>
    </location>
</feature>
<keyword evidence="1" id="KW-0812">Transmembrane</keyword>
<dbReference type="EMBL" id="CP076361">
    <property type="protein sequence ID" value="QWK90132.1"/>
    <property type="molecule type" value="Genomic_DNA"/>
</dbReference>
<feature type="transmembrane region" description="Helical" evidence="1">
    <location>
        <begin position="187"/>
        <end position="206"/>
    </location>
</feature>